<keyword evidence="5" id="KW-1185">Reference proteome</keyword>
<proteinExistence type="inferred from homology"/>
<comment type="caution">
    <text evidence="4">The sequence shown here is derived from an EMBL/GenBank/DDBJ whole genome shotgun (WGS) entry which is preliminary data.</text>
</comment>
<evidence type="ECO:0000256" key="3">
    <source>
        <dbReference type="ARBA" id="ARBA00022840"/>
    </source>
</evidence>
<dbReference type="PANTHER" id="PTHR14187">
    <property type="entry name" value="ALPHA KINASE/ELONGATION FACTOR 2 KINASE"/>
    <property type="match status" value="1"/>
</dbReference>
<dbReference type="InterPro" id="IPR013126">
    <property type="entry name" value="Hsp_70_fam"/>
</dbReference>
<dbReference type="Proteomes" id="UP000596742">
    <property type="component" value="Unassembled WGS sequence"/>
</dbReference>
<accession>A0A8B6FSX2</accession>
<dbReference type="PANTHER" id="PTHR14187:SF5">
    <property type="entry name" value="HEAT SHOCK 70 KDA PROTEIN 12A"/>
    <property type="match status" value="1"/>
</dbReference>
<dbReference type="AlphaFoldDB" id="A0A8B6FSX2"/>
<dbReference type="Pfam" id="PF00012">
    <property type="entry name" value="HSP70"/>
    <property type="match status" value="1"/>
</dbReference>
<dbReference type="CDD" id="cd10229">
    <property type="entry name" value="ASKHA_NBD_HSP70_HSPA12"/>
    <property type="match status" value="1"/>
</dbReference>
<dbReference type="EMBL" id="UYJE01007176">
    <property type="protein sequence ID" value="VDI52483.1"/>
    <property type="molecule type" value="Genomic_DNA"/>
</dbReference>
<name>A0A8B6FSX2_MYTGA</name>
<dbReference type="Gene3D" id="3.30.420.40">
    <property type="match status" value="2"/>
</dbReference>
<dbReference type="SUPFAM" id="SSF53067">
    <property type="entry name" value="Actin-like ATPase domain"/>
    <property type="match status" value="2"/>
</dbReference>
<dbReference type="GO" id="GO:0140662">
    <property type="term" value="F:ATP-dependent protein folding chaperone"/>
    <property type="evidence" value="ECO:0007669"/>
    <property type="project" value="InterPro"/>
</dbReference>
<organism evidence="4 5">
    <name type="scientific">Mytilus galloprovincialis</name>
    <name type="common">Mediterranean mussel</name>
    <dbReference type="NCBI Taxonomy" id="29158"/>
    <lineage>
        <taxon>Eukaryota</taxon>
        <taxon>Metazoa</taxon>
        <taxon>Spiralia</taxon>
        <taxon>Lophotrochozoa</taxon>
        <taxon>Mollusca</taxon>
        <taxon>Bivalvia</taxon>
        <taxon>Autobranchia</taxon>
        <taxon>Pteriomorphia</taxon>
        <taxon>Mytilida</taxon>
        <taxon>Mytiloidea</taxon>
        <taxon>Mytilidae</taxon>
        <taxon>Mytilinae</taxon>
        <taxon>Mytilus</taxon>
    </lineage>
</organism>
<dbReference type="InterPro" id="IPR043129">
    <property type="entry name" value="ATPase_NBD"/>
</dbReference>
<evidence type="ECO:0000256" key="2">
    <source>
        <dbReference type="ARBA" id="ARBA00022741"/>
    </source>
</evidence>
<reference evidence="4" key="1">
    <citation type="submission" date="2018-11" db="EMBL/GenBank/DDBJ databases">
        <authorList>
            <person name="Alioto T."/>
            <person name="Alioto T."/>
        </authorList>
    </citation>
    <scope>NUCLEOTIDE SEQUENCE</scope>
</reference>
<evidence type="ECO:0000313" key="5">
    <source>
        <dbReference type="Proteomes" id="UP000596742"/>
    </source>
</evidence>
<evidence type="ECO:0000313" key="4">
    <source>
        <dbReference type="EMBL" id="VDI52483.1"/>
    </source>
</evidence>
<keyword evidence="2" id="KW-0547">Nucleotide-binding</keyword>
<dbReference type="GO" id="GO:0005524">
    <property type="term" value="F:ATP binding"/>
    <property type="evidence" value="ECO:0007669"/>
    <property type="project" value="UniProtKB-KW"/>
</dbReference>
<sequence>MQKKRDHLLVAAIDFGTTYSGYAFSMRHEFKTDPLKIHANQAWNSGGRALLSLKTPTCLLLNDKKELDSFGYEAENKYADIVMDDEQDNYYYFHRFKMNLHNNKKITSHMVLEDIRGKSVPAIEVFGLSIKALVTHLTDILDKQGTGMDKSEIQWVLTVPAIWTDAAKQFMRKSAVKAGIPEDSLKIALEPEAASIFCQYLPTKKLHGADEGFTMTEPGAKYMVVDLGGGTADITVHEKLSNGQLKELCRAAGNDCGGTSVDGRFFQMLVKIFGGPLMKKIKDDDPSAYLDLFREFETVKRTITPEKDSKVNITIPYASLDTHCNNILGENLADVLGSSPYSKQIAVRGDKMRVDADVMKALFKPTIDNIISLMKEILQNKAASDVSQLLLVGGFSECILIQDAVKRNFKSKKVIIPEEAGLSVLKGAVLFGHRPEYVRSRVMRFSYGVETRDDFDSNIHDKKYLVADVFPQKCEKIFNKIVEKDQEISLGQKFTTGHLTVVPMQKEMKLQIYVSTNKTPMYTDETSSTYLGSATITFLVPTEDLRNVKAEYIFGNTEISMKAVDEKTGTNITASFDLI</sequence>
<dbReference type="OrthoDB" id="6127299at2759"/>
<keyword evidence="3" id="KW-0067">ATP-binding</keyword>
<comment type="similarity">
    <text evidence="1">Belongs to the heat shock protein 70 family.</text>
</comment>
<evidence type="ECO:0000256" key="1">
    <source>
        <dbReference type="ARBA" id="ARBA00007381"/>
    </source>
</evidence>
<protein>
    <submittedName>
        <fullName evidence="4">Uncharacterized protein</fullName>
    </submittedName>
</protein>
<gene>
    <name evidence="4" type="ORF">MGAL_10B039141</name>
</gene>